<protein>
    <submittedName>
        <fullName evidence="1">Uncharacterized protein</fullName>
    </submittedName>
</protein>
<dbReference type="AlphaFoldDB" id="A0A381Z7S5"/>
<accession>A0A381Z7S5</accession>
<sequence length="50" mass="5672">MVVEGVIRPHMLHALLHDFHQGIAVEYLVADAHQLTARKWLAHGFDLSQV</sequence>
<gene>
    <name evidence="1" type="ORF">METZ01_LOCUS137687</name>
</gene>
<name>A0A381Z7S5_9ZZZZ</name>
<evidence type="ECO:0000313" key="1">
    <source>
        <dbReference type="EMBL" id="SVA84833.1"/>
    </source>
</evidence>
<reference evidence="1" key="1">
    <citation type="submission" date="2018-05" db="EMBL/GenBank/DDBJ databases">
        <authorList>
            <person name="Lanie J.A."/>
            <person name="Ng W.-L."/>
            <person name="Kazmierczak K.M."/>
            <person name="Andrzejewski T.M."/>
            <person name="Davidsen T.M."/>
            <person name="Wayne K.J."/>
            <person name="Tettelin H."/>
            <person name="Glass J.I."/>
            <person name="Rusch D."/>
            <person name="Podicherti R."/>
            <person name="Tsui H.-C.T."/>
            <person name="Winkler M.E."/>
        </authorList>
    </citation>
    <scope>NUCLEOTIDE SEQUENCE</scope>
</reference>
<dbReference type="EMBL" id="UINC01020134">
    <property type="protein sequence ID" value="SVA84833.1"/>
    <property type="molecule type" value="Genomic_DNA"/>
</dbReference>
<proteinExistence type="predicted"/>
<organism evidence="1">
    <name type="scientific">marine metagenome</name>
    <dbReference type="NCBI Taxonomy" id="408172"/>
    <lineage>
        <taxon>unclassified sequences</taxon>
        <taxon>metagenomes</taxon>
        <taxon>ecological metagenomes</taxon>
    </lineage>
</organism>